<dbReference type="InterPro" id="IPR023753">
    <property type="entry name" value="FAD/NAD-binding_dom"/>
</dbReference>
<dbReference type="EMBL" id="CP002154">
    <property type="protein sequence ID" value="ADM41022.1"/>
    <property type="molecule type" value="Genomic_DNA"/>
</dbReference>
<evidence type="ECO:0000256" key="9">
    <source>
        <dbReference type="ARBA" id="ARBA00023014"/>
    </source>
</evidence>
<dbReference type="PANTHER" id="PTHR42917:SF2">
    <property type="entry name" value="2,4-DIENOYL-COA REDUCTASE [(2E)-ENOYL-COA-PRODUCING]"/>
    <property type="match status" value="1"/>
</dbReference>
<reference evidence="12 13" key="2">
    <citation type="journal article" date="2011" name="BMC Immunol.">
        <title>Comparison of static immersion and intravenous injection systems for exposure of zebrafish embryos to the natural pathogen Edwardsiella tarda.</title>
        <authorList>
            <person name="van Soest J.J."/>
            <person name="Stockhammer O.W."/>
            <person name="Ordas A."/>
            <person name="Bloemberg G.V."/>
            <person name="Spaink H.P."/>
            <person name="Meijer A.H."/>
        </authorList>
    </citation>
    <scope>NUCLEOTIDE SEQUENCE [LARGE SCALE GENOMIC DNA]</scope>
    <source>
        <strain evidence="12 13">FL6-60</strain>
    </source>
</reference>
<evidence type="ECO:0000256" key="6">
    <source>
        <dbReference type="ARBA" id="ARBA00022723"/>
    </source>
</evidence>
<accession>A0A0H3DSP6</accession>
<organism evidence="12 13">
    <name type="scientific">Edwardsiella tarda (strain FL6-60)</name>
    <dbReference type="NCBI Taxonomy" id="718251"/>
    <lineage>
        <taxon>Bacteria</taxon>
        <taxon>Pseudomonadati</taxon>
        <taxon>Pseudomonadota</taxon>
        <taxon>Gammaproteobacteria</taxon>
        <taxon>Enterobacterales</taxon>
        <taxon>Hafniaceae</taxon>
        <taxon>Edwardsiella</taxon>
    </lineage>
</organism>
<keyword evidence="8" id="KW-0408">Iron</keyword>
<dbReference type="InterPro" id="IPR001155">
    <property type="entry name" value="OxRdtase_FMN_N"/>
</dbReference>
<gene>
    <name evidence="12" type="ordered locus">ETAF_0903</name>
</gene>
<dbReference type="Pfam" id="PF00724">
    <property type="entry name" value="Oxidored_FMN"/>
    <property type="match status" value="2"/>
</dbReference>
<evidence type="ECO:0000256" key="2">
    <source>
        <dbReference type="ARBA" id="ARBA00001966"/>
    </source>
</evidence>
<dbReference type="InterPro" id="IPR036188">
    <property type="entry name" value="FAD/NAD-bd_sf"/>
</dbReference>
<dbReference type="GO" id="GO:0010181">
    <property type="term" value="F:FMN binding"/>
    <property type="evidence" value="ECO:0007669"/>
    <property type="project" value="InterPro"/>
</dbReference>
<evidence type="ECO:0000313" key="13">
    <source>
        <dbReference type="Proteomes" id="UP000002230"/>
    </source>
</evidence>
<dbReference type="InterPro" id="IPR013785">
    <property type="entry name" value="Aldolase_TIM"/>
</dbReference>
<comment type="similarity">
    <text evidence="3">In the N-terminal section; belongs to the NADH:flavin oxidoreductase/NADH oxidase family.</text>
</comment>
<dbReference type="PATRIC" id="fig|718251.5.peg.929"/>
<evidence type="ECO:0000256" key="1">
    <source>
        <dbReference type="ARBA" id="ARBA00001917"/>
    </source>
</evidence>
<keyword evidence="13" id="KW-1185">Reference proteome</keyword>
<dbReference type="SUPFAM" id="SSF51905">
    <property type="entry name" value="FAD/NAD(P)-binding domain"/>
    <property type="match status" value="1"/>
</dbReference>
<evidence type="ECO:0000256" key="3">
    <source>
        <dbReference type="ARBA" id="ARBA00011048"/>
    </source>
</evidence>
<dbReference type="PRINTS" id="PR00411">
    <property type="entry name" value="PNDRDTASEI"/>
</dbReference>
<dbReference type="PANTHER" id="PTHR42917">
    <property type="entry name" value="2,4-DIENOYL-COA REDUCTASE"/>
    <property type="match status" value="1"/>
</dbReference>
<evidence type="ECO:0000313" key="12">
    <source>
        <dbReference type="EMBL" id="ADM41022.1"/>
    </source>
</evidence>
<dbReference type="Gene3D" id="3.40.50.720">
    <property type="entry name" value="NAD(P)-binding Rossmann-like Domain"/>
    <property type="match status" value="1"/>
</dbReference>
<evidence type="ECO:0000256" key="8">
    <source>
        <dbReference type="ARBA" id="ARBA00023004"/>
    </source>
</evidence>
<keyword evidence="6" id="KW-0479">Metal-binding</keyword>
<dbReference type="KEGG" id="etd:ETAF_0903"/>
<feature type="domain" description="FAD/NAD(P)-binding" evidence="11">
    <location>
        <begin position="401"/>
        <end position="646"/>
    </location>
</feature>
<comment type="cofactor">
    <cofactor evidence="1">
        <name>FMN</name>
        <dbReference type="ChEBI" id="CHEBI:58210"/>
    </cofactor>
</comment>
<dbReference type="EC" id="1.3.1.34" evidence="12"/>
<keyword evidence="9" id="KW-0411">Iron-sulfur</keyword>
<evidence type="ECO:0000259" key="10">
    <source>
        <dbReference type="Pfam" id="PF00724"/>
    </source>
</evidence>
<keyword evidence="4" id="KW-0285">Flavoprotein</keyword>
<protein>
    <submittedName>
        <fullName evidence="12">2,4-dienoyl-CoA reductase</fullName>
        <ecNumber evidence="12">1.3.1.34</ecNumber>
    </submittedName>
</protein>
<dbReference type="HOGENOM" id="CLU_012153_1_1_6"/>
<evidence type="ECO:0000256" key="7">
    <source>
        <dbReference type="ARBA" id="ARBA00023002"/>
    </source>
</evidence>
<dbReference type="Gene3D" id="3.50.50.60">
    <property type="entry name" value="FAD/NAD(P)-binding domain"/>
    <property type="match status" value="1"/>
</dbReference>
<evidence type="ECO:0000256" key="4">
    <source>
        <dbReference type="ARBA" id="ARBA00022630"/>
    </source>
</evidence>
<comment type="cofactor">
    <cofactor evidence="2">
        <name>[4Fe-4S] cluster</name>
        <dbReference type="ChEBI" id="CHEBI:49883"/>
    </cofactor>
</comment>
<keyword evidence="5" id="KW-0288">FMN</keyword>
<dbReference type="AlphaFoldDB" id="A0A0H3DSP6"/>
<evidence type="ECO:0000256" key="5">
    <source>
        <dbReference type="ARBA" id="ARBA00022643"/>
    </source>
</evidence>
<dbReference type="GO" id="GO:0008670">
    <property type="term" value="F:2,4-dienoyl-CoA reductase (NADPH) activity"/>
    <property type="evidence" value="ECO:0007669"/>
    <property type="project" value="UniProtKB-EC"/>
</dbReference>
<dbReference type="GO" id="GO:0051536">
    <property type="term" value="F:iron-sulfur cluster binding"/>
    <property type="evidence" value="ECO:0007669"/>
    <property type="project" value="UniProtKB-KW"/>
</dbReference>
<feature type="domain" description="NADH:flavin oxidoreductase/NADH oxidase N-terminal" evidence="10">
    <location>
        <begin position="6"/>
        <end position="257"/>
    </location>
</feature>
<dbReference type="SUPFAM" id="SSF51395">
    <property type="entry name" value="FMN-linked oxidoreductases"/>
    <property type="match status" value="1"/>
</dbReference>
<dbReference type="PRINTS" id="PR00368">
    <property type="entry name" value="FADPNR"/>
</dbReference>
<feature type="domain" description="NADH:flavin oxidoreductase/NADH oxidase N-terminal" evidence="10">
    <location>
        <begin position="301"/>
        <end position="358"/>
    </location>
</feature>
<dbReference type="InterPro" id="IPR051793">
    <property type="entry name" value="NADH:flavin_oxidoreductase"/>
</dbReference>
<evidence type="ECO:0000259" key="11">
    <source>
        <dbReference type="Pfam" id="PF07992"/>
    </source>
</evidence>
<reference evidence="13" key="1">
    <citation type="submission" date="2010-08" db="EMBL/GenBank/DDBJ databases">
        <title>Genome comparisons of Edwardsiella bacteria analysed using deep sequencing technology.</title>
        <authorList>
            <person name="van Soest J.J."/>
            <person name="Henkel C.V."/>
            <person name="Jansen H.J."/>
            <person name="van den Hondel C.A.M.J.J."/>
            <person name="Bloemberg G.V."/>
            <person name="Meijer A.H."/>
            <person name="Spaink H.P."/>
        </authorList>
    </citation>
    <scope>NUCLEOTIDE SEQUENCE [LARGE SCALE GENOMIC DNA]</scope>
    <source>
        <strain evidence="13">FL6-60</strain>
    </source>
</reference>
<dbReference type="Proteomes" id="UP000002230">
    <property type="component" value="Chromosome"/>
</dbReference>
<name>A0A0H3DSP6_EDWTF</name>
<proteinExistence type="inferred from homology"/>
<sequence length="683" mass="75549">MPYPLIFSPLALTPHCTLKNRLIKSGQSTWLWNQDGSAQNSRAADLYENIARGGAAAIVLGGCAIEETPGIYLGLWDDRFIPGLRHLAQRVQRHGCKLFAQFHHSGPAAWPRLGAPPISSSTLSIDEIPMKPPLANPCQGMTLAQIRFRQRQIVDACVRADRGGLDGMEIHAAHGYLLNSFLSRVWNRRQDEYGCQNVENRTRIVREILYAARLRCRPEFVLGVRINGREYGADGAITIEEAMENAAALEQAGAQFINVAGYGYGSAPFRYCPDYFPYPEPDDFMQPYMASWHDKGLWTDSARQIRNVVSVPVITAGRMDEDRAERILRDGDADLIGLGRTLWADPDFPQKVRQGRPEDVMRCTRCASCEDPVTQPRICRVNPSLGRERELAIQPAAQPKRVMIIGAGPAGMEAARVAALRGHRVTLYDRAPVLGGRIRLAAMIKGCDVENVLPLYDWLSTQLAKSTVTLRLDVEVTEALVQRERPDAIVIASSGEYPLPALPGIDLPHVLSIKRLAQRAALPLRLLGPRLLERLTRLYLPVGQRVVVLGGQIEGLQGAVFLRKRGRTVTVVESGAEVGSGIPERYLQRLLPWLQRKEVTLLTETRVLSIQRHEVIVCDKLGQRHTLPCDTVMVLIPQAPARKLADALTPLVAELHQIGSALGAENGLLKHALLDGRRIGCTL</sequence>
<dbReference type="Gene3D" id="3.20.20.70">
    <property type="entry name" value="Aldolase class I"/>
    <property type="match status" value="1"/>
</dbReference>
<keyword evidence="7 12" id="KW-0560">Oxidoreductase</keyword>
<dbReference type="GO" id="GO:0046872">
    <property type="term" value="F:metal ion binding"/>
    <property type="evidence" value="ECO:0007669"/>
    <property type="project" value="UniProtKB-KW"/>
</dbReference>
<dbReference type="Pfam" id="PF07992">
    <property type="entry name" value="Pyr_redox_2"/>
    <property type="match status" value="1"/>
</dbReference>
<dbReference type="CDD" id="cd02803">
    <property type="entry name" value="OYE_like_FMN_family"/>
    <property type="match status" value="1"/>
</dbReference>